<dbReference type="Gene3D" id="3.90.1590.10">
    <property type="entry name" value="glutathione-dependent formaldehyde- activating enzyme (gfa)"/>
    <property type="match status" value="1"/>
</dbReference>
<evidence type="ECO:0000256" key="2">
    <source>
        <dbReference type="ARBA" id="ARBA00022723"/>
    </source>
</evidence>
<dbReference type="GO" id="GO:0016846">
    <property type="term" value="F:carbon-sulfur lyase activity"/>
    <property type="evidence" value="ECO:0007669"/>
    <property type="project" value="InterPro"/>
</dbReference>
<comment type="similarity">
    <text evidence="1">Belongs to the Gfa family.</text>
</comment>
<accession>A0A454CZY9</accession>
<keyword evidence="3" id="KW-0862">Zinc</keyword>
<sequence length="93" mass="10675">MFGVQARFHKDQVILDGDTTSYTRIADSGNQVHYEFCPACGTTMRLLLPDAPDYVVIPMGLFNNKEFPQPTISIYEQRKQGWVSFDCTMEHVR</sequence>
<dbReference type="EMBL" id="AJSR01000944">
    <property type="protein sequence ID" value="EKM31971.1"/>
    <property type="molecule type" value="Genomic_DNA"/>
</dbReference>
<evidence type="ECO:0000256" key="1">
    <source>
        <dbReference type="ARBA" id="ARBA00005495"/>
    </source>
</evidence>
<evidence type="ECO:0000259" key="4">
    <source>
        <dbReference type="Pfam" id="PF04828"/>
    </source>
</evidence>
<dbReference type="Proteomes" id="UP000008367">
    <property type="component" value="Unassembled WGS sequence"/>
</dbReference>
<feature type="domain" description="CENP-V/GFA" evidence="4">
    <location>
        <begin position="2"/>
        <end position="77"/>
    </location>
</feature>
<organism evidence="5 6">
    <name type="scientific">Vibrio harveyi</name>
    <name type="common">Beneckea harveyi</name>
    <dbReference type="NCBI Taxonomy" id="669"/>
    <lineage>
        <taxon>Bacteria</taxon>
        <taxon>Pseudomonadati</taxon>
        <taxon>Pseudomonadota</taxon>
        <taxon>Gammaproteobacteria</taxon>
        <taxon>Vibrionales</taxon>
        <taxon>Vibrionaceae</taxon>
        <taxon>Vibrio</taxon>
    </lineage>
</organism>
<proteinExistence type="inferred from homology"/>
<dbReference type="Pfam" id="PF04828">
    <property type="entry name" value="GFA"/>
    <property type="match status" value="1"/>
</dbReference>
<protein>
    <submittedName>
        <fullName evidence="5">Glutathione-dependent formaldehyde-activating enzyme family protein</fullName>
    </submittedName>
</protein>
<reference evidence="5 6" key="1">
    <citation type="submission" date="2012-10" db="EMBL/GenBank/DDBJ databases">
        <title>Genome sequence of Vibrio Cholerae HENC-02.</title>
        <authorList>
            <person name="Eppinger M."/>
            <person name="Hasan N.A."/>
            <person name="Sengamalay N."/>
            <person name="Hine E."/>
            <person name="Su Q."/>
            <person name="Daugherty S.C."/>
            <person name="Young S."/>
            <person name="Sadzewicz L."/>
            <person name="Tallon L."/>
            <person name="Cebula T.A."/>
            <person name="Ravel J."/>
            <person name="Colwell R.R."/>
        </authorList>
    </citation>
    <scope>NUCLEOTIDE SEQUENCE [LARGE SCALE GENOMIC DNA]</scope>
    <source>
        <strain evidence="5 6">HENC-02</strain>
    </source>
</reference>
<dbReference type="AlphaFoldDB" id="A0A454CZY9"/>
<dbReference type="InterPro" id="IPR011057">
    <property type="entry name" value="Mss4-like_sf"/>
</dbReference>
<evidence type="ECO:0000313" key="6">
    <source>
        <dbReference type="Proteomes" id="UP000008367"/>
    </source>
</evidence>
<gene>
    <name evidence="5" type="ORF">VCHENC02_2435</name>
</gene>
<keyword evidence="2" id="KW-0479">Metal-binding</keyword>
<dbReference type="SUPFAM" id="SSF51316">
    <property type="entry name" value="Mss4-like"/>
    <property type="match status" value="1"/>
</dbReference>
<evidence type="ECO:0000313" key="5">
    <source>
        <dbReference type="EMBL" id="EKM31971.1"/>
    </source>
</evidence>
<comment type="caution">
    <text evidence="5">The sequence shown here is derived from an EMBL/GenBank/DDBJ whole genome shotgun (WGS) entry which is preliminary data.</text>
</comment>
<dbReference type="GO" id="GO:0046872">
    <property type="term" value="F:metal ion binding"/>
    <property type="evidence" value="ECO:0007669"/>
    <property type="project" value="UniProtKB-KW"/>
</dbReference>
<name>A0A454CZY9_VIBHA</name>
<dbReference type="InterPro" id="IPR006913">
    <property type="entry name" value="CENP-V/GFA"/>
</dbReference>
<evidence type="ECO:0000256" key="3">
    <source>
        <dbReference type="ARBA" id="ARBA00022833"/>
    </source>
</evidence>